<dbReference type="EMBL" id="JANTQA010000057">
    <property type="protein sequence ID" value="KAJ3429665.1"/>
    <property type="molecule type" value="Genomic_DNA"/>
</dbReference>
<evidence type="ECO:0000313" key="2">
    <source>
        <dbReference type="EMBL" id="KAJ3429665.1"/>
    </source>
</evidence>
<feature type="transmembrane region" description="Helical" evidence="1">
    <location>
        <begin position="129"/>
        <end position="148"/>
    </location>
</feature>
<evidence type="ECO:0000313" key="3">
    <source>
        <dbReference type="Proteomes" id="UP001146793"/>
    </source>
</evidence>
<sequence>MKKKNSTKKRHRRMFRRLSLKRGQLQSILNDRGKENASHLKTFYLESNNPNKNKGKEKDYIKVQENYFLKVNQIVVNEKMKFLSDESYQYKRNYTANPLKSYLKDSRAISSFFESNLHHTKFSRLFKSYIINFAGAPFFNLAQIYYTIMDQKYCSKLKNEFKSTQEYK</sequence>
<dbReference type="AlphaFoldDB" id="A0AAV7YL52"/>
<keyword evidence="1" id="KW-1133">Transmembrane helix</keyword>
<accession>A0AAV7YL52</accession>
<gene>
    <name evidence="2" type="ORF">M0812_25023</name>
</gene>
<keyword evidence="1" id="KW-0472">Membrane</keyword>
<evidence type="ECO:0000256" key="1">
    <source>
        <dbReference type="SAM" id="Phobius"/>
    </source>
</evidence>
<keyword evidence="1" id="KW-0812">Transmembrane</keyword>
<organism evidence="2 3">
    <name type="scientific">Anaeramoeba flamelloides</name>
    <dbReference type="NCBI Taxonomy" id="1746091"/>
    <lineage>
        <taxon>Eukaryota</taxon>
        <taxon>Metamonada</taxon>
        <taxon>Anaeramoebidae</taxon>
        <taxon>Anaeramoeba</taxon>
    </lineage>
</organism>
<name>A0AAV7YL52_9EUKA</name>
<reference evidence="2" key="1">
    <citation type="submission" date="2022-08" db="EMBL/GenBank/DDBJ databases">
        <title>Novel sulphate-reducing endosymbionts in the free-living metamonad Anaeramoeba.</title>
        <authorList>
            <person name="Jerlstrom-Hultqvist J."/>
            <person name="Cepicka I."/>
            <person name="Gallot-Lavallee L."/>
            <person name="Salas-Leiva D."/>
            <person name="Curtis B.A."/>
            <person name="Zahonova K."/>
            <person name="Pipaliya S."/>
            <person name="Dacks J."/>
            <person name="Roger A.J."/>
        </authorList>
    </citation>
    <scope>NUCLEOTIDE SEQUENCE</scope>
    <source>
        <strain evidence="2">Busselton2</strain>
    </source>
</reference>
<protein>
    <submittedName>
        <fullName evidence="2">Uncharacterized protein</fullName>
    </submittedName>
</protein>
<proteinExistence type="predicted"/>
<dbReference type="Proteomes" id="UP001146793">
    <property type="component" value="Unassembled WGS sequence"/>
</dbReference>
<comment type="caution">
    <text evidence="2">The sequence shown here is derived from an EMBL/GenBank/DDBJ whole genome shotgun (WGS) entry which is preliminary data.</text>
</comment>